<dbReference type="OrthoDB" id="9799199at2"/>
<keyword evidence="15 19" id="KW-0472">Membrane</keyword>
<feature type="transmembrane region" description="Helical" evidence="19">
    <location>
        <begin position="155"/>
        <end position="175"/>
    </location>
</feature>
<evidence type="ECO:0000256" key="15">
    <source>
        <dbReference type="ARBA" id="ARBA00023136"/>
    </source>
</evidence>
<keyword evidence="21" id="KW-1185">Reference proteome</keyword>
<evidence type="ECO:0000256" key="12">
    <source>
        <dbReference type="ARBA" id="ARBA00022695"/>
    </source>
</evidence>
<keyword evidence="11 18" id="KW-0812">Transmembrane</keyword>
<evidence type="ECO:0000256" key="6">
    <source>
        <dbReference type="ARBA" id="ARBA00012487"/>
    </source>
</evidence>
<name>A0A399EG50_9DEIN</name>
<dbReference type="GO" id="GO:0004605">
    <property type="term" value="F:phosphatidate cytidylyltransferase activity"/>
    <property type="evidence" value="ECO:0007669"/>
    <property type="project" value="UniProtKB-EC"/>
</dbReference>
<dbReference type="PANTHER" id="PTHR46382:SF1">
    <property type="entry name" value="PHOSPHATIDATE CYTIDYLYLTRANSFERASE"/>
    <property type="match status" value="1"/>
</dbReference>
<organism evidence="20 21">
    <name type="scientific">Calidithermus roseus</name>
    <dbReference type="NCBI Taxonomy" id="1644118"/>
    <lineage>
        <taxon>Bacteria</taxon>
        <taxon>Thermotogati</taxon>
        <taxon>Deinococcota</taxon>
        <taxon>Deinococci</taxon>
        <taxon>Thermales</taxon>
        <taxon>Thermaceae</taxon>
        <taxon>Calidithermus</taxon>
    </lineage>
</organism>
<evidence type="ECO:0000256" key="9">
    <source>
        <dbReference type="ARBA" id="ARBA00022516"/>
    </source>
</evidence>
<feature type="transmembrane region" description="Helical" evidence="19">
    <location>
        <begin position="74"/>
        <end position="91"/>
    </location>
</feature>
<feature type="transmembrane region" description="Helical" evidence="19">
    <location>
        <begin position="97"/>
        <end position="118"/>
    </location>
</feature>
<evidence type="ECO:0000256" key="4">
    <source>
        <dbReference type="ARBA" id="ARBA00005189"/>
    </source>
</evidence>
<evidence type="ECO:0000256" key="3">
    <source>
        <dbReference type="ARBA" id="ARBA00005119"/>
    </source>
</evidence>
<dbReference type="InterPro" id="IPR000374">
    <property type="entry name" value="PC_trans"/>
</dbReference>
<keyword evidence="8" id="KW-1003">Cell membrane</keyword>
<evidence type="ECO:0000256" key="10">
    <source>
        <dbReference type="ARBA" id="ARBA00022679"/>
    </source>
</evidence>
<proteinExistence type="inferred from homology"/>
<gene>
    <name evidence="20" type="primary">cdsA</name>
    <name evidence="20" type="ORF">Mrose_02942</name>
</gene>
<keyword evidence="12 18" id="KW-0548">Nucleotidyltransferase</keyword>
<evidence type="ECO:0000256" key="11">
    <source>
        <dbReference type="ARBA" id="ARBA00022692"/>
    </source>
</evidence>
<evidence type="ECO:0000256" key="13">
    <source>
        <dbReference type="ARBA" id="ARBA00022989"/>
    </source>
</evidence>
<evidence type="ECO:0000256" key="19">
    <source>
        <dbReference type="SAM" id="Phobius"/>
    </source>
</evidence>
<dbReference type="Pfam" id="PF01148">
    <property type="entry name" value="CTP_transf_1"/>
    <property type="match status" value="1"/>
</dbReference>
<evidence type="ECO:0000256" key="18">
    <source>
        <dbReference type="RuleBase" id="RU003938"/>
    </source>
</evidence>
<comment type="pathway">
    <text evidence="3 18">Phospholipid metabolism; CDP-diacylglycerol biosynthesis; CDP-diacylglycerol from sn-glycerol 3-phosphate: step 3/3.</text>
</comment>
<dbReference type="EMBL" id="QWLA01000072">
    <property type="protein sequence ID" value="RIH83644.1"/>
    <property type="molecule type" value="Genomic_DNA"/>
</dbReference>
<evidence type="ECO:0000256" key="16">
    <source>
        <dbReference type="ARBA" id="ARBA00023209"/>
    </source>
</evidence>
<comment type="subcellular location">
    <subcellularLocation>
        <location evidence="2">Cell membrane</location>
        <topology evidence="2">Multi-pass membrane protein</topology>
    </subcellularLocation>
</comment>
<dbReference type="AlphaFoldDB" id="A0A399EG50"/>
<dbReference type="RefSeq" id="WP_119279566.1">
    <property type="nucleotide sequence ID" value="NZ_QWLA01000072.1"/>
</dbReference>
<evidence type="ECO:0000256" key="8">
    <source>
        <dbReference type="ARBA" id="ARBA00022475"/>
    </source>
</evidence>
<dbReference type="EC" id="2.7.7.41" evidence="6 18"/>
<evidence type="ECO:0000256" key="1">
    <source>
        <dbReference type="ARBA" id="ARBA00001698"/>
    </source>
</evidence>
<feature type="transmembrane region" description="Helical" evidence="19">
    <location>
        <begin position="125"/>
        <end position="143"/>
    </location>
</feature>
<evidence type="ECO:0000256" key="5">
    <source>
        <dbReference type="ARBA" id="ARBA00010185"/>
    </source>
</evidence>
<keyword evidence="14" id="KW-0443">Lipid metabolism</keyword>
<dbReference type="GO" id="GO:0005886">
    <property type="term" value="C:plasma membrane"/>
    <property type="evidence" value="ECO:0007669"/>
    <property type="project" value="UniProtKB-SubCell"/>
</dbReference>
<protein>
    <recommendedName>
        <fullName evidence="7 18">Phosphatidate cytidylyltransferase</fullName>
        <ecNumber evidence="6 18">2.7.7.41</ecNumber>
    </recommendedName>
</protein>
<accession>A0A399EG50</accession>
<comment type="similarity">
    <text evidence="5 18">Belongs to the CDS family.</text>
</comment>
<feature type="transmembrane region" description="Helical" evidence="19">
    <location>
        <begin position="27"/>
        <end position="54"/>
    </location>
</feature>
<dbReference type="UniPathway" id="UPA00557">
    <property type="reaction ID" value="UER00614"/>
</dbReference>
<evidence type="ECO:0000313" key="21">
    <source>
        <dbReference type="Proteomes" id="UP000265341"/>
    </source>
</evidence>
<dbReference type="Proteomes" id="UP000265341">
    <property type="component" value="Unassembled WGS sequence"/>
</dbReference>
<keyword evidence="13 19" id="KW-1133">Transmembrane helix</keyword>
<comment type="catalytic activity">
    <reaction evidence="1 18">
        <text>a 1,2-diacyl-sn-glycero-3-phosphate + CTP + H(+) = a CDP-1,2-diacyl-sn-glycerol + diphosphate</text>
        <dbReference type="Rhea" id="RHEA:16229"/>
        <dbReference type="ChEBI" id="CHEBI:15378"/>
        <dbReference type="ChEBI" id="CHEBI:33019"/>
        <dbReference type="ChEBI" id="CHEBI:37563"/>
        <dbReference type="ChEBI" id="CHEBI:58332"/>
        <dbReference type="ChEBI" id="CHEBI:58608"/>
        <dbReference type="EC" id="2.7.7.41"/>
    </reaction>
</comment>
<dbReference type="GO" id="GO:0016024">
    <property type="term" value="P:CDP-diacylglycerol biosynthetic process"/>
    <property type="evidence" value="ECO:0007669"/>
    <property type="project" value="UniProtKB-UniPathway"/>
</dbReference>
<reference evidence="20 21" key="1">
    <citation type="submission" date="2018-08" db="EMBL/GenBank/DDBJ databases">
        <title>Meiothermus roseus NBRC 110900 genome sequencing project.</title>
        <authorList>
            <person name="Da Costa M.S."/>
            <person name="Albuquerque L."/>
            <person name="Raposo P."/>
            <person name="Froufe H.J.C."/>
            <person name="Barroso C.S."/>
            <person name="Egas C."/>
        </authorList>
    </citation>
    <scope>NUCLEOTIDE SEQUENCE [LARGE SCALE GENOMIC DNA]</scope>
    <source>
        <strain evidence="20 21">NBRC 110900</strain>
    </source>
</reference>
<keyword evidence="10 18" id="KW-0808">Transferase</keyword>
<evidence type="ECO:0000256" key="17">
    <source>
        <dbReference type="ARBA" id="ARBA00023264"/>
    </source>
</evidence>
<evidence type="ECO:0000256" key="2">
    <source>
        <dbReference type="ARBA" id="ARBA00004651"/>
    </source>
</evidence>
<evidence type="ECO:0000256" key="7">
    <source>
        <dbReference type="ARBA" id="ARBA00019373"/>
    </source>
</evidence>
<dbReference type="PANTHER" id="PTHR46382">
    <property type="entry name" value="PHOSPHATIDATE CYTIDYLYLTRANSFERASE"/>
    <property type="match status" value="1"/>
</dbReference>
<comment type="caution">
    <text evidence="20">The sequence shown here is derived from an EMBL/GenBank/DDBJ whole genome shotgun (WGS) entry which is preliminary data.</text>
</comment>
<comment type="pathway">
    <text evidence="4">Lipid metabolism.</text>
</comment>
<keyword evidence="9" id="KW-0444">Lipid biosynthesis</keyword>
<keyword evidence="16" id="KW-0594">Phospholipid biosynthesis</keyword>
<evidence type="ECO:0000313" key="20">
    <source>
        <dbReference type="EMBL" id="RIH83644.1"/>
    </source>
</evidence>
<evidence type="ECO:0000256" key="14">
    <source>
        <dbReference type="ARBA" id="ARBA00023098"/>
    </source>
</evidence>
<sequence length="289" mass="31812">MEKPTQQEQPRAKIAGDSLATRFFSSIIGFALLLFIMWVGLPLILPVLIGILWLATAELRDMLRLRGIELNMYFLRWGGVVMLLFSLPQLHGIYPGIPWREVALGLVLIGAFSYELLYGANIPRFAFSLMAFLYVPFMLGYLVLLRYTPDAIQGFWTLLLPIFASFSTDVGAYFVGKRFGKHKLAPSISPGKTVEGSIGGIVAGFIGLLLVAAVANAAVPFRWLELLAVSLLLSLAAQLGDLTESMLKRYCGVKDSGSFLPGHGGLLDRMDSLLFSVPLTYFLLRIFVG</sequence>
<feature type="transmembrane region" description="Helical" evidence="19">
    <location>
        <begin position="196"/>
        <end position="215"/>
    </location>
</feature>
<dbReference type="PROSITE" id="PS01315">
    <property type="entry name" value="CDS"/>
    <property type="match status" value="1"/>
</dbReference>
<keyword evidence="17" id="KW-1208">Phospholipid metabolism</keyword>